<gene>
    <name evidence="6" type="primary">TDEL0C05520</name>
    <name evidence="6" type="ORF">TDEL_0C05520</name>
</gene>
<proteinExistence type="predicted"/>
<keyword evidence="4" id="KW-0508">mRNA splicing</keyword>
<keyword evidence="5" id="KW-0539">Nucleus</keyword>
<dbReference type="KEGG" id="tdl:TDEL_0C05520"/>
<dbReference type="HOGENOM" id="CLU_119596_0_0_1"/>
<keyword evidence="2" id="KW-0507">mRNA processing</keyword>
<dbReference type="STRING" id="1076872.G8ZSE9"/>
<dbReference type="InterPro" id="IPR008409">
    <property type="entry name" value="SPF27"/>
</dbReference>
<name>G8ZSE9_TORDE</name>
<dbReference type="GO" id="GO:0000974">
    <property type="term" value="C:Prp19 complex"/>
    <property type="evidence" value="ECO:0007669"/>
    <property type="project" value="EnsemblFungi"/>
</dbReference>
<organism evidence="6 7">
    <name type="scientific">Torulaspora delbrueckii</name>
    <name type="common">Yeast</name>
    <name type="synonym">Candida colliculosa</name>
    <dbReference type="NCBI Taxonomy" id="4950"/>
    <lineage>
        <taxon>Eukaryota</taxon>
        <taxon>Fungi</taxon>
        <taxon>Dikarya</taxon>
        <taxon>Ascomycota</taxon>
        <taxon>Saccharomycotina</taxon>
        <taxon>Saccharomycetes</taxon>
        <taxon>Saccharomycetales</taxon>
        <taxon>Saccharomycetaceae</taxon>
        <taxon>Torulaspora</taxon>
    </lineage>
</organism>
<dbReference type="FunCoup" id="G8ZSE9">
    <property type="interactions" value="174"/>
</dbReference>
<dbReference type="GO" id="GO:0000398">
    <property type="term" value="P:mRNA splicing, via spliceosome"/>
    <property type="evidence" value="ECO:0007669"/>
    <property type="project" value="EnsemblFungi"/>
</dbReference>
<dbReference type="InParanoid" id="G8ZSE9"/>
<evidence type="ECO:0000256" key="1">
    <source>
        <dbReference type="ARBA" id="ARBA00004123"/>
    </source>
</evidence>
<evidence type="ECO:0000256" key="2">
    <source>
        <dbReference type="ARBA" id="ARBA00022664"/>
    </source>
</evidence>
<evidence type="ECO:0000313" key="6">
    <source>
        <dbReference type="EMBL" id="CCE91441.1"/>
    </source>
</evidence>
<dbReference type="OrthoDB" id="4059443at2759"/>
<protein>
    <recommendedName>
        <fullName evidence="8">Pre-mRNA-splicing factor SPF27</fullName>
    </recommendedName>
</protein>
<evidence type="ECO:0000313" key="7">
    <source>
        <dbReference type="Proteomes" id="UP000005627"/>
    </source>
</evidence>
<sequence>MPTRMDYLPFIDDDSNNERYRDEVENMIEKELRPESGLHPEAAKLKIQLRENPLDNISLKEYRDQVPRIDITRYAVNDNTNPETLCVIDSYLRHQELTLQLLPQTLVNQWAINNDYLNASEESLQQIITNQENQIQTLNQYRANMQTQTKPIFSDLEQRWKDSLINRLDSLD</sequence>
<dbReference type="Pfam" id="PF05700">
    <property type="entry name" value="BCAS2"/>
    <property type="match status" value="1"/>
</dbReference>
<evidence type="ECO:0000256" key="4">
    <source>
        <dbReference type="ARBA" id="ARBA00023187"/>
    </source>
</evidence>
<reference evidence="6 7" key="1">
    <citation type="journal article" date="2011" name="Proc. Natl. Acad. Sci. U.S.A.">
        <title>Evolutionary erosion of yeast sex chromosomes by mating-type switching accidents.</title>
        <authorList>
            <person name="Gordon J.L."/>
            <person name="Armisen D."/>
            <person name="Proux-Wera E."/>
            <person name="Oheigeartaigh S.S."/>
            <person name="Byrne K.P."/>
            <person name="Wolfe K.H."/>
        </authorList>
    </citation>
    <scope>NUCLEOTIDE SEQUENCE [LARGE SCALE GENOMIC DNA]</scope>
    <source>
        <strain evidence="7">ATCC 10662 / CBS 1146 / NBRC 0425 / NCYC 2629 / NRRL Y-866</strain>
    </source>
</reference>
<accession>G8ZSE9</accession>
<dbReference type="GO" id="GO:0071006">
    <property type="term" value="C:U2-type catalytic step 1 spliceosome"/>
    <property type="evidence" value="ECO:0007669"/>
    <property type="project" value="EnsemblFungi"/>
</dbReference>
<evidence type="ECO:0000256" key="3">
    <source>
        <dbReference type="ARBA" id="ARBA00022728"/>
    </source>
</evidence>
<keyword evidence="7" id="KW-1185">Reference proteome</keyword>
<dbReference type="GeneID" id="11500776"/>
<dbReference type="Proteomes" id="UP000005627">
    <property type="component" value="Chromosome 3"/>
</dbReference>
<dbReference type="EMBL" id="HE616744">
    <property type="protein sequence ID" value="CCE91441.1"/>
    <property type="molecule type" value="Genomic_DNA"/>
</dbReference>
<evidence type="ECO:0008006" key="8">
    <source>
        <dbReference type="Google" id="ProtNLM"/>
    </source>
</evidence>
<comment type="subcellular location">
    <subcellularLocation>
        <location evidence="1">Nucleus</location>
    </subcellularLocation>
</comment>
<dbReference type="AlphaFoldDB" id="G8ZSE9"/>
<dbReference type="eggNOG" id="ENOG502S9WN">
    <property type="taxonomic scope" value="Eukaryota"/>
</dbReference>
<evidence type="ECO:0000256" key="5">
    <source>
        <dbReference type="ARBA" id="ARBA00023242"/>
    </source>
</evidence>
<dbReference type="RefSeq" id="XP_003680652.1">
    <property type="nucleotide sequence ID" value="XM_003680604.1"/>
</dbReference>
<keyword evidence="3" id="KW-0747">Spliceosome</keyword>